<dbReference type="EMBL" id="JBIATK010000012">
    <property type="protein sequence ID" value="MFF4027027.1"/>
    <property type="molecule type" value="Genomic_DNA"/>
</dbReference>
<name>A0ABW6TP58_9NOCA</name>
<protein>
    <submittedName>
        <fullName evidence="1">Uncharacterized protein</fullName>
    </submittedName>
</protein>
<evidence type="ECO:0000313" key="2">
    <source>
        <dbReference type="Proteomes" id="UP001602089"/>
    </source>
</evidence>
<gene>
    <name evidence="1" type="ORF">ACFYY5_29680</name>
</gene>
<keyword evidence="2" id="KW-1185">Reference proteome</keyword>
<comment type="caution">
    <text evidence="1">The sequence shown here is derived from an EMBL/GenBank/DDBJ whole genome shotgun (WGS) entry which is preliminary data.</text>
</comment>
<sequence length="126" mass="13735">MAQLNRVDIIPSADWSVIATSGRLVWAAIINDLIATYWYEADDAPELGGYHLIRTDTLPDAHSVIGPGPILPYWPKVAEIDGAYPFVNSDLFLWVAKVGALPTYAIEGVTPTVTYPLNQNLTPPSV</sequence>
<dbReference type="Proteomes" id="UP001602089">
    <property type="component" value="Unassembled WGS sequence"/>
</dbReference>
<proteinExistence type="predicted"/>
<accession>A0ABW6TP58</accession>
<reference evidence="1 2" key="1">
    <citation type="submission" date="2024-10" db="EMBL/GenBank/DDBJ databases">
        <title>The Natural Products Discovery Center: Release of the First 8490 Sequenced Strains for Exploring Actinobacteria Biosynthetic Diversity.</title>
        <authorList>
            <person name="Kalkreuter E."/>
            <person name="Kautsar S.A."/>
            <person name="Yang D."/>
            <person name="Bader C.D."/>
            <person name="Teijaro C.N."/>
            <person name="Fluegel L."/>
            <person name="Davis C.M."/>
            <person name="Simpson J.R."/>
            <person name="Lauterbach L."/>
            <person name="Steele A.D."/>
            <person name="Gui C."/>
            <person name="Meng S."/>
            <person name="Li G."/>
            <person name="Viehrig K."/>
            <person name="Ye F."/>
            <person name="Su P."/>
            <person name="Kiefer A.F."/>
            <person name="Nichols A."/>
            <person name="Cepeda A.J."/>
            <person name="Yan W."/>
            <person name="Fan B."/>
            <person name="Jiang Y."/>
            <person name="Adhikari A."/>
            <person name="Zheng C.-J."/>
            <person name="Schuster L."/>
            <person name="Cowan T.M."/>
            <person name="Smanski M.J."/>
            <person name="Chevrette M.G."/>
            <person name="De Carvalho L.P.S."/>
            <person name="Shen B."/>
        </authorList>
    </citation>
    <scope>NUCLEOTIDE SEQUENCE [LARGE SCALE GENOMIC DNA]</scope>
    <source>
        <strain evidence="1 2">NPDC001867</strain>
    </source>
</reference>
<organism evidence="1 2">
    <name type="scientific">Nocardia elegans</name>
    <dbReference type="NCBI Taxonomy" id="300029"/>
    <lineage>
        <taxon>Bacteria</taxon>
        <taxon>Bacillati</taxon>
        <taxon>Actinomycetota</taxon>
        <taxon>Actinomycetes</taxon>
        <taxon>Mycobacteriales</taxon>
        <taxon>Nocardiaceae</taxon>
        <taxon>Nocardia</taxon>
    </lineage>
</organism>
<dbReference type="RefSeq" id="WP_387132213.1">
    <property type="nucleotide sequence ID" value="NZ_JBIATK010000012.1"/>
</dbReference>
<evidence type="ECO:0000313" key="1">
    <source>
        <dbReference type="EMBL" id="MFF4027027.1"/>
    </source>
</evidence>